<organism evidence="6 7">
    <name type="scientific">Phialemonium atrogriseum</name>
    <dbReference type="NCBI Taxonomy" id="1093897"/>
    <lineage>
        <taxon>Eukaryota</taxon>
        <taxon>Fungi</taxon>
        <taxon>Dikarya</taxon>
        <taxon>Ascomycota</taxon>
        <taxon>Pezizomycotina</taxon>
        <taxon>Sordariomycetes</taxon>
        <taxon>Sordariomycetidae</taxon>
        <taxon>Cephalothecales</taxon>
        <taxon>Cephalothecaceae</taxon>
        <taxon>Phialemonium</taxon>
    </lineage>
</organism>
<evidence type="ECO:0000256" key="4">
    <source>
        <dbReference type="ARBA" id="ARBA00038402"/>
    </source>
</evidence>
<dbReference type="PANTHER" id="PTHR14742">
    <property type="entry name" value="RIBONUCLEASE P SUBUNIT P21"/>
    <property type="match status" value="1"/>
</dbReference>
<evidence type="ECO:0000256" key="2">
    <source>
        <dbReference type="ARBA" id="ARBA00022723"/>
    </source>
</evidence>
<evidence type="ECO:0000256" key="3">
    <source>
        <dbReference type="ARBA" id="ARBA00022833"/>
    </source>
</evidence>
<comment type="similarity">
    <text evidence="4">Belongs to the eukaryotic/archaeal RNase P protein component 4 family.</text>
</comment>
<keyword evidence="7" id="KW-1185">Reference proteome</keyword>
<feature type="region of interest" description="Disordered" evidence="5">
    <location>
        <begin position="129"/>
        <end position="156"/>
    </location>
</feature>
<sequence>MAKGKQGVGVQNRPLYSRISFLHQAATQLALPKQPSEDFSSAEPIPGHEKPHTPLAGMARRLATDLRSVSLKTRIRLSPALKQSVCKYCDTVQIEGQSCTSVVENKSKGGKKPWADILVRKCKTCGREKRYPVNSPRSKRKSLRGAGSTDEQGKKD</sequence>
<dbReference type="Gene3D" id="6.20.50.20">
    <property type="match status" value="1"/>
</dbReference>
<dbReference type="Pfam" id="PF04032">
    <property type="entry name" value="Rpr2"/>
    <property type="match status" value="1"/>
</dbReference>
<keyword evidence="2" id="KW-0479">Metal-binding</keyword>
<dbReference type="Proteomes" id="UP001244011">
    <property type="component" value="Unassembled WGS sequence"/>
</dbReference>
<dbReference type="PANTHER" id="PTHR14742:SF0">
    <property type="entry name" value="RIBONUCLEASE P PROTEIN SUBUNIT P21"/>
    <property type="match status" value="1"/>
</dbReference>
<name>A0AAJ0FQ68_9PEZI</name>
<comment type="caution">
    <text evidence="6">The sequence shown here is derived from an EMBL/GenBank/DDBJ whole genome shotgun (WGS) entry which is preliminary data.</text>
</comment>
<evidence type="ECO:0000313" key="7">
    <source>
        <dbReference type="Proteomes" id="UP001244011"/>
    </source>
</evidence>
<protein>
    <submittedName>
        <fullName evidence="6">RNAse P Rpr2/Rpp21/SNM1 subunit domain-containing protein</fullName>
    </submittedName>
</protein>
<keyword evidence="3" id="KW-0862">Zinc</keyword>
<dbReference type="EMBL" id="MU839004">
    <property type="protein sequence ID" value="KAK1768855.1"/>
    <property type="molecule type" value="Genomic_DNA"/>
</dbReference>
<feature type="region of interest" description="Disordered" evidence="5">
    <location>
        <begin position="32"/>
        <end position="56"/>
    </location>
</feature>
<dbReference type="GeneID" id="85307122"/>
<accession>A0AAJ0FQ68</accession>
<evidence type="ECO:0000313" key="6">
    <source>
        <dbReference type="EMBL" id="KAK1768855.1"/>
    </source>
</evidence>
<dbReference type="RefSeq" id="XP_060285068.1">
    <property type="nucleotide sequence ID" value="XM_060423935.1"/>
</dbReference>
<dbReference type="GO" id="GO:0005655">
    <property type="term" value="C:nucleolar ribonuclease P complex"/>
    <property type="evidence" value="ECO:0007669"/>
    <property type="project" value="TreeGrafter"/>
</dbReference>
<proteinExistence type="inferred from homology"/>
<dbReference type="InterPro" id="IPR007175">
    <property type="entry name" value="Rpr2/Snm1/Rpp21"/>
</dbReference>
<evidence type="ECO:0000256" key="1">
    <source>
        <dbReference type="ARBA" id="ARBA00022694"/>
    </source>
</evidence>
<keyword evidence="1" id="KW-0819">tRNA processing</keyword>
<dbReference type="AlphaFoldDB" id="A0AAJ0FQ68"/>
<dbReference type="GO" id="GO:0008033">
    <property type="term" value="P:tRNA processing"/>
    <property type="evidence" value="ECO:0007669"/>
    <property type="project" value="UniProtKB-KW"/>
</dbReference>
<evidence type="ECO:0000256" key="5">
    <source>
        <dbReference type="SAM" id="MobiDB-lite"/>
    </source>
</evidence>
<reference evidence="6" key="1">
    <citation type="submission" date="2023-06" db="EMBL/GenBank/DDBJ databases">
        <title>Genome-scale phylogeny and comparative genomics of the fungal order Sordariales.</title>
        <authorList>
            <consortium name="Lawrence Berkeley National Laboratory"/>
            <person name="Hensen N."/>
            <person name="Bonometti L."/>
            <person name="Westerberg I."/>
            <person name="Brannstrom I.O."/>
            <person name="Guillou S."/>
            <person name="Cros-Aarteil S."/>
            <person name="Calhoun S."/>
            <person name="Haridas S."/>
            <person name="Kuo A."/>
            <person name="Mondo S."/>
            <person name="Pangilinan J."/>
            <person name="Riley R."/>
            <person name="Labutti K."/>
            <person name="Andreopoulos B."/>
            <person name="Lipzen A."/>
            <person name="Chen C."/>
            <person name="Yanf M."/>
            <person name="Daum C."/>
            <person name="Ng V."/>
            <person name="Clum A."/>
            <person name="Steindorff A."/>
            <person name="Ohm R."/>
            <person name="Martin F."/>
            <person name="Silar P."/>
            <person name="Natvig D."/>
            <person name="Lalanne C."/>
            <person name="Gautier V."/>
            <person name="Ament-Velasquez S.L."/>
            <person name="Kruys A."/>
            <person name="Hutchinson M.I."/>
            <person name="Powell A.J."/>
            <person name="Barry K."/>
            <person name="Miller A.N."/>
            <person name="Grigoriev I.V."/>
            <person name="Debuchy R."/>
            <person name="Gladieux P."/>
            <person name="Thoren M.H."/>
            <person name="Johannesson H."/>
        </authorList>
    </citation>
    <scope>NUCLEOTIDE SEQUENCE</scope>
    <source>
        <strain evidence="6">8032-3</strain>
    </source>
</reference>
<gene>
    <name evidence="6" type="ORF">QBC33DRAFT_362733</name>
</gene>
<dbReference type="GO" id="GO:0046872">
    <property type="term" value="F:metal ion binding"/>
    <property type="evidence" value="ECO:0007669"/>
    <property type="project" value="UniProtKB-KW"/>
</dbReference>